<gene>
    <name evidence="1" type="ORF">F5148DRAFT_1372293</name>
</gene>
<reference evidence="1" key="1">
    <citation type="submission" date="2021-03" db="EMBL/GenBank/DDBJ databases">
        <title>Evolutionary priming and transition to the ectomycorrhizal habit in an iconic lineage of mushroom-forming fungi: is preadaptation a requirement?</title>
        <authorList>
            <consortium name="DOE Joint Genome Institute"/>
            <person name="Looney B.P."/>
            <person name="Miyauchi S."/>
            <person name="Morin E."/>
            <person name="Drula E."/>
            <person name="Courty P.E."/>
            <person name="Chicoki N."/>
            <person name="Fauchery L."/>
            <person name="Kohler A."/>
            <person name="Kuo A."/>
            <person name="LaButti K."/>
            <person name="Pangilinan J."/>
            <person name="Lipzen A."/>
            <person name="Riley R."/>
            <person name="Andreopoulos W."/>
            <person name="He G."/>
            <person name="Johnson J."/>
            <person name="Barry K.W."/>
            <person name="Grigoriev I.V."/>
            <person name="Nagy L."/>
            <person name="Hibbett D."/>
            <person name="Henrissat B."/>
            <person name="Matheny P.B."/>
            <person name="Labbe J."/>
            <person name="Martin A.F."/>
        </authorList>
    </citation>
    <scope>NUCLEOTIDE SEQUENCE</scope>
    <source>
        <strain evidence="1">BPL698</strain>
    </source>
</reference>
<proteinExistence type="predicted"/>
<sequence>MSGPSLWIWIRSLRGRCRDRVTINSICDDVVLEVFSFCVNCRFITTSRWHTLVHACQGWRCIVFAFPHRLNLRLVYTGKRAMAEMLDVWPVLPMVMNHTTVSFSRPYLDTCLGNMAAALESEHDHHICAIDLSLILTSRWERLAAAMQKPFPQLTYLRILEKEKYDHVPSGPVLWWIRPHFCDNSSWKIALVTALSSMSGLETLWVTFDIQ</sequence>
<accession>A0ACC0TQM7</accession>
<organism evidence="1 2">
    <name type="scientific">Russula earlei</name>
    <dbReference type="NCBI Taxonomy" id="71964"/>
    <lineage>
        <taxon>Eukaryota</taxon>
        <taxon>Fungi</taxon>
        <taxon>Dikarya</taxon>
        <taxon>Basidiomycota</taxon>
        <taxon>Agaricomycotina</taxon>
        <taxon>Agaricomycetes</taxon>
        <taxon>Russulales</taxon>
        <taxon>Russulaceae</taxon>
        <taxon>Russula</taxon>
    </lineage>
</organism>
<evidence type="ECO:0000313" key="2">
    <source>
        <dbReference type="Proteomes" id="UP001207468"/>
    </source>
</evidence>
<keyword evidence="2" id="KW-1185">Reference proteome</keyword>
<dbReference type="Proteomes" id="UP001207468">
    <property type="component" value="Unassembled WGS sequence"/>
</dbReference>
<dbReference type="EMBL" id="JAGFNK010001407">
    <property type="protein sequence ID" value="KAI9431744.1"/>
    <property type="molecule type" value="Genomic_DNA"/>
</dbReference>
<name>A0ACC0TQM7_9AGAM</name>
<protein>
    <submittedName>
        <fullName evidence="1">Uncharacterized protein</fullName>
    </submittedName>
</protein>
<comment type="caution">
    <text evidence="1">The sequence shown here is derived from an EMBL/GenBank/DDBJ whole genome shotgun (WGS) entry which is preliminary data.</text>
</comment>
<evidence type="ECO:0000313" key="1">
    <source>
        <dbReference type="EMBL" id="KAI9431744.1"/>
    </source>
</evidence>